<gene>
    <name evidence="1" type="ORF">E2C01_046824</name>
</gene>
<reference evidence="1 2" key="1">
    <citation type="submission" date="2019-05" db="EMBL/GenBank/DDBJ databases">
        <title>Another draft genome of Portunus trituberculatus and its Hox gene families provides insights of decapod evolution.</title>
        <authorList>
            <person name="Jeong J.-H."/>
            <person name="Song I."/>
            <person name="Kim S."/>
            <person name="Choi T."/>
            <person name="Kim D."/>
            <person name="Ryu S."/>
            <person name="Kim W."/>
        </authorList>
    </citation>
    <scope>NUCLEOTIDE SEQUENCE [LARGE SCALE GENOMIC DNA]</scope>
    <source>
        <tissue evidence="1">Muscle</tissue>
    </source>
</reference>
<dbReference type="AlphaFoldDB" id="A0A5B7G6R1"/>
<sequence>MSSQEFSLNNELDLPSDHTPKVVVMSPPMVDRVSLGMRVPCTKMFCMLRELGCGSRMLVALVAMYAVPLSVIETAVVACQTGVPINLSSVHNFCK</sequence>
<dbReference type="Proteomes" id="UP000324222">
    <property type="component" value="Unassembled WGS sequence"/>
</dbReference>
<evidence type="ECO:0000313" key="1">
    <source>
        <dbReference type="EMBL" id="MPC52943.1"/>
    </source>
</evidence>
<evidence type="ECO:0000313" key="2">
    <source>
        <dbReference type="Proteomes" id="UP000324222"/>
    </source>
</evidence>
<dbReference type="EMBL" id="VSRR010011267">
    <property type="protein sequence ID" value="MPC52943.1"/>
    <property type="molecule type" value="Genomic_DNA"/>
</dbReference>
<name>A0A5B7G6R1_PORTR</name>
<protein>
    <submittedName>
        <fullName evidence="1">Uncharacterized protein</fullName>
    </submittedName>
</protein>
<comment type="caution">
    <text evidence="1">The sequence shown here is derived from an EMBL/GenBank/DDBJ whole genome shotgun (WGS) entry which is preliminary data.</text>
</comment>
<proteinExistence type="predicted"/>
<keyword evidence="2" id="KW-1185">Reference proteome</keyword>
<organism evidence="1 2">
    <name type="scientific">Portunus trituberculatus</name>
    <name type="common">Swimming crab</name>
    <name type="synonym">Neptunus trituberculatus</name>
    <dbReference type="NCBI Taxonomy" id="210409"/>
    <lineage>
        <taxon>Eukaryota</taxon>
        <taxon>Metazoa</taxon>
        <taxon>Ecdysozoa</taxon>
        <taxon>Arthropoda</taxon>
        <taxon>Crustacea</taxon>
        <taxon>Multicrustacea</taxon>
        <taxon>Malacostraca</taxon>
        <taxon>Eumalacostraca</taxon>
        <taxon>Eucarida</taxon>
        <taxon>Decapoda</taxon>
        <taxon>Pleocyemata</taxon>
        <taxon>Brachyura</taxon>
        <taxon>Eubrachyura</taxon>
        <taxon>Portunoidea</taxon>
        <taxon>Portunidae</taxon>
        <taxon>Portuninae</taxon>
        <taxon>Portunus</taxon>
    </lineage>
</organism>
<accession>A0A5B7G6R1</accession>